<evidence type="ECO:0000313" key="7">
    <source>
        <dbReference type="Proteomes" id="UP000199286"/>
    </source>
</evidence>
<keyword evidence="1 3" id="KW-0597">Phosphoprotein</keyword>
<sequence>MQHFKVNGPTESISSVLIVDDHPLYSDALAGALEGVFRPCRIEKVGSLGAAIEALDAGFEPDLIMFDLKLPDVNGISGFVALRARVPDTPILVISSLTSRTLVEALMQKGCAGFLPKDAPVEELQTVLAEIAKGRKHVPSDYRSKAPIGVQDSAPENVHQNLASLTPQQQKVMQLICDGKPNKQIAYELDLAEATVKAHITALLRRLGVRNRTQAALMVEATRQEAFGGEEEPEARSFLRR</sequence>
<reference evidence="7" key="1">
    <citation type="submission" date="2016-10" db="EMBL/GenBank/DDBJ databases">
        <authorList>
            <person name="Varghese N."/>
            <person name="Submissions S."/>
        </authorList>
    </citation>
    <scope>NUCLEOTIDE SEQUENCE [LARGE SCALE GENOMIC DNA]</scope>
    <source>
        <strain evidence="7">DSM 26880</strain>
    </source>
</reference>
<proteinExistence type="predicted"/>
<evidence type="ECO:0000256" key="2">
    <source>
        <dbReference type="ARBA" id="ARBA00023125"/>
    </source>
</evidence>
<evidence type="ECO:0000259" key="5">
    <source>
        <dbReference type="PROSITE" id="PS50110"/>
    </source>
</evidence>
<dbReference type="PANTHER" id="PTHR45566">
    <property type="entry name" value="HTH-TYPE TRANSCRIPTIONAL REGULATOR YHJB-RELATED"/>
    <property type="match status" value="1"/>
</dbReference>
<dbReference type="InterPro" id="IPR011006">
    <property type="entry name" value="CheY-like_superfamily"/>
</dbReference>
<organism evidence="6 7">
    <name type="scientific">Citreimonas salinaria</name>
    <dbReference type="NCBI Taxonomy" id="321339"/>
    <lineage>
        <taxon>Bacteria</taxon>
        <taxon>Pseudomonadati</taxon>
        <taxon>Pseudomonadota</taxon>
        <taxon>Alphaproteobacteria</taxon>
        <taxon>Rhodobacterales</taxon>
        <taxon>Roseobacteraceae</taxon>
        <taxon>Citreimonas</taxon>
    </lineage>
</organism>
<dbReference type="InterPro" id="IPR036388">
    <property type="entry name" value="WH-like_DNA-bd_sf"/>
</dbReference>
<feature type="modified residue" description="4-aspartylphosphate" evidence="3">
    <location>
        <position position="67"/>
    </location>
</feature>
<dbReference type="PRINTS" id="PR00038">
    <property type="entry name" value="HTHLUXR"/>
</dbReference>
<dbReference type="OrthoDB" id="9814495at2"/>
<dbReference type="STRING" id="321339.SAMN05444340_101458"/>
<dbReference type="GO" id="GO:0000160">
    <property type="term" value="P:phosphorelay signal transduction system"/>
    <property type="evidence" value="ECO:0007669"/>
    <property type="project" value="InterPro"/>
</dbReference>
<evidence type="ECO:0000256" key="1">
    <source>
        <dbReference type="ARBA" id="ARBA00022553"/>
    </source>
</evidence>
<dbReference type="SMART" id="SM00421">
    <property type="entry name" value="HTH_LUXR"/>
    <property type="match status" value="1"/>
</dbReference>
<dbReference type="Gene3D" id="1.10.10.10">
    <property type="entry name" value="Winged helix-like DNA-binding domain superfamily/Winged helix DNA-binding domain"/>
    <property type="match status" value="1"/>
</dbReference>
<feature type="domain" description="Response regulatory" evidence="5">
    <location>
        <begin position="15"/>
        <end position="132"/>
    </location>
</feature>
<dbReference type="InterPro" id="IPR051015">
    <property type="entry name" value="EvgA-like"/>
</dbReference>
<keyword evidence="2" id="KW-0238">DNA-binding</keyword>
<dbReference type="Pfam" id="PF00196">
    <property type="entry name" value="GerE"/>
    <property type="match status" value="1"/>
</dbReference>
<protein>
    <submittedName>
        <fullName evidence="6">Two component transcriptional regulator, LuxR family</fullName>
    </submittedName>
</protein>
<dbReference type="Gene3D" id="3.40.50.2300">
    <property type="match status" value="1"/>
</dbReference>
<dbReference type="SUPFAM" id="SSF46894">
    <property type="entry name" value="C-terminal effector domain of the bipartite response regulators"/>
    <property type="match status" value="1"/>
</dbReference>
<keyword evidence="7" id="KW-1185">Reference proteome</keyword>
<dbReference type="SMART" id="SM00448">
    <property type="entry name" value="REC"/>
    <property type="match status" value="1"/>
</dbReference>
<dbReference type="PROSITE" id="PS00622">
    <property type="entry name" value="HTH_LUXR_1"/>
    <property type="match status" value="1"/>
</dbReference>
<dbReference type="RefSeq" id="WP_089878520.1">
    <property type="nucleotide sequence ID" value="NZ_FNPF01000001.1"/>
</dbReference>
<dbReference type="PROSITE" id="PS50110">
    <property type="entry name" value="RESPONSE_REGULATORY"/>
    <property type="match status" value="1"/>
</dbReference>
<dbReference type="InterPro" id="IPR016032">
    <property type="entry name" value="Sig_transdc_resp-reg_C-effctor"/>
</dbReference>
<dbReference type="CDD" id="cd17535">
    <property type="entry name" value="REC_NarL-like"/>
    <property type="match status" value="1"/>
</dbReference>
<dbReference type="PANTHER" id="PTHR45566:SF1">
    <property type="entry name" value="HTH-TYPE TRANSCRIPTIONAL REGULATOR YHJB-RELATED"/>
    <property type="match status" value="1"/>
</dbReference>
<dbReference type="GO" id="GO:0003677">
    <property type="term" value="F:DNA binding"/>
    <property type="evidence" value="ECO:0007669"/>
    <property type="project" value="UniProtKB-KW"/>
</dbReference>
<dbReference type="EMBL" id="FNPF01000001">
    <property type="protein sequence ID" value="SDX90678.1"/>
    <property type="molecule type" value="Genomic_DNA"/>
</dbReference>
<dbReference type="InterPro" id="IPR058245">
    <property type="entry name" value="NreC/VraR/RcsB-like_REC"/>
</dbReference>
<dbReference type="GO" id="GO:0006355">
    <property type="term" value="P:regulation of DNA-templated transcription"/>
    <property type="evidence" value="ECO:0007669"/>
    <property type="project" value="InterPro"/>
</dbReference>
<evidence type="ECO:0000313" key="6">
    <source>
        <dbReference type="EMBL" id="SDX90678.1"/>
    </source>
</evidence>
<dbReference type="Proteomes" id="UP000199286">
    <property type="component" value="Unassembled WGS sequence"/>
</dbReference>
<evidence type="ECO:0000256" key="3">
    <source>
        <dbReference type="PROSITE-ProRule" id="PRU00169"/>
    </source>
</evidence>
<dbReference type="CDD" id="cd06170">
    <property type="entry name" value="LuxR_C_like"/>
    <property type="match status" value="1"/>
</dbReference>
<accession>A0A1H3FJX0</accession>
<dbReference type="InterPro" id="IPR001789">
    <property type="entry name" value="Sig_transdc_resp-reg_receiver"/>
</dbReference>
<dbReference type="Pfam" id="PF00072">
    <property type="entry name" value="Response_reg"/>
    <property type="match status" value="1"/>
</dbReference>
<evidence type="ECO:0000259" key="4">
    <source>
        <dbReference type="PROSITE" id="PS50043"/>
    </source>
</evidence>
<feature type="domain" description="HTH luxR-type" evidence="4">
    <location>
        <begin position="158"/>
        <end position="223"/>
    </location>
</feature>
<dbReference type="InterPro" id="IPR000792">
    <property type="entry name" value="Tscrpt_reg_LuxR_C"/>
</dbReference>
<dbReference type="AlphaFoldDB" id="A0A1H3FJX0"/>
<name>A0A1H3FJX0_9RHOB</name>
<dbReference type="SUPFAM" id="SSF52172">
    <property type="entry name" value="CheY-like"/>
    <property type="match status" value="1"/>
</dbReference>
<dbReference type="PROSITE" id="PS50043">
    <property type="entry name" value="HTH_LUXR_2"/>
    <property type="match status" value="1"/>
</dbReference>
<gene>
    <name evidence="6" type="ORF">SAMN05444340_101458</name>
</gene>